<accession>A0A246KX04</accession>
<organism evidence="1 2">
    <name type="scientific">Stenotrophomonas pavanii</name>
    <dbReference type="NCBI Taxonomy" id="487698"/>
    <lineage>
        <taxon>Bacteria</taxon>
        <taxon>Pseudomonadati</taxon>
        <taxon>Pseudomonadota</taxon>
        <taxon>Gammaproteobacteria</taxon>
        <taxon>Lysobacterales</taxon>
        <taxon>Lysobacteraceae</taxon>
        <taxon>Stenotrophomonas</taxon>
    </lineage>
</organism>
<gene>
    <name evidence="1" type="ORF">CEE55_13750</name>
</gene>
<dbReference type="AlphaFoldDB" id="A0A246KX04"/>
<comment type="caution">
    <text evidence="1">The sequence shown here is derived from an EMBL/GenBank/DDBJ whole genome shotgun (WGS) entry which is preliminary data.</text>
</comment>
<reference evidence="1 2" key="1">
    <citation type="submission" date="2017-06" db="EMBL/GenBank/DDBJ databases">
        <authorList>
            <person name="Kim H.J."/>
            <person name="Triplett B.A."/>
        </authorList>
    </citation>
    <scope>NUCLEOTIDE SEQUENCE [LARGE SCALE GENOMIC DNA]</scope>
    <source>
        <strain evidence="1 2">S18795</strain>
    </source>
</reference>
<evidence type="ECO:0000313" key="2">
    <source>
        <dbReference type="Proteomes" id="UP000197904"/>
    </source>
</evidence>
<dbReference type="Proteomes" id="UP000197904">
    <property type="component" value="Unassembled WGS sequence"/>
</dbReference>
<name>A0A246KX04_9GAMM</name>
<proteinExistence type="predicted"/>
<protein>
    <submittedName>
        <fullName evidence="1">Uncharacterized protein</fullName>
    </submittedName>
</protein>
<evidence type="ECO:0000313" key="1">
    <source>
        <dbReference type="EMBL" id="OWR32241.1"/>
    </source>
</evidence>
<sequence>MKAKTFTPLSGAAIIVAVLVTLLALAFTVRKKPNQQEVVATGMAIIRGQVASDIQVEMEPFSFKAFDDGKHYHVCGKATLNRPGDGPFALNNVTQAVVVSFNRDGRGLAIFNGSDDPAIQAKFRAAFAEKCQTVGGRTVPD</sequence>
<dbReference type="EMBL" id="NIXP01000090">
    <property type="protein sequence ID" value="OWR32241.1"/>
    <property type="molecule type" value="Genomic_DNA"/>
</dbReference>